<evidence type="ECO:0000313" key="9">
    <source>
        <dbReference type="Proteomes" id="UP000284476"/>
    </source>
</evidence>
<dbReference type="InterPro" id="IPR025110">
    <property type="entry name" value="AMP-bd_C"/>
</dbReference>
<comment type="similarity">
    <text evidence="1">Belongs to the ATP-dependent AMP-binding enzyme family.</text>
</comment>
<feature type="domain" description="AMP-binding enzyme C-terminal" evidence="7">
    <location>
        <begin position="420"/>
        <end position="495"/>
    </location>
</feature>
<dbReference type="RefSeq" id="WP_128208576.1">
    <property type="nucleotide sequence ID" value="NZ_JBHRSO010000017.1"/>
</dbReference>
<reference evidence="8 9" key="1">
    <citation type="submission" date="2019-01" db="EMBL/GenBank/DDBJ databases">
        <title>Sinorhodobacter populi sp. nov. isolated from the symptomatic bark tissue of Populus euramericana canker.</title>
        <authorList>
            <person name="Xu G."/>
        </authorList>
    </citation>
    <scope>NUCLEOTIDE SEQUENCE [LARGE SCALE GENOMIC DNA]</scope>
    <source>
        <strain evidence="8 9">SK2B-1</strain>
    </source>
</reference>
<dbReference type="Gene3D" id="3.30.300.30">
    <property type="match status" value="1"/>
</dbReference>
<evidence type="ECO:0000256" key="3">
    <source>
        <dbReference type="ARBA" id="ARBA00051915"/>
    </source>
</evidence>
<evidence type="ECO:0000256" key="1">
    <source>
        <dbReference type="ARBA" id="ARBA00006432"/>
    </source>
</evidence>
<dbReference type="Pfam" id="PF13193">
    <property type="entry name" value="AMP-binding_C"/>
    <property type="match status" value="1"/>
</dbReference>
<evidence type="ECO:0000256" key="4">
    <source>
        <dbReference type="ARBA" id="ARBA00066616"/>
    </source>
</evidence>
<comment type="catalytic activity">
    <reaction evidence="3">
        <text>3-(methylsulfanyl)propanoate + ATP + CoA = 3-(methylsulfanyl)propanoyl-CoA + AMP + diphosphate</text>
        <dbReference type="Rhea" id="RHEA:43052"/>
        <dbReference type="ChEBI" id="CHEBI:30616"/>
        <dbReference type="ChEBI" id="CHEBI:33019"/>
        <dbReference type="ChEBI" id="CHEBI:49016"/>
        <dbReference type="ChEBI" id="CHEBI:57287"/>
        <dbReference type="ChEBI" id="CHEBI:82815"/>
        <dbReference type="ChEBI" id="CHEBI:456215"/>
        <dbReference type="EC" id="6.2.1.44"/>
    </reaction>
    <physiologicalReaction direction="left-to-right" evidence="3">
        <dbReference type="Rhea" id="RHEA:43053"/>
    </physiologicalReaction>
</comment>
<organism evidence="8 9">
    <name type="scientific">Paenirhodobacter populi</name>
    <dbReference type="NCBI Taxonomy" id="2306993"/>
    <lineage>
        <taxon>Bacteria</taxon>
        <taxon>Pseudomonadati</taxon>
        <taxon>Pseudomonadota</taxon>
        <taxon>Alphaproteobacteria</taxon>
        <taxon>Rhodobacterales</taxon>
        <taxon>Rhodobacter group</taxon>
        <taxon>Paenirhodobacter</taxon>
    </lineage>
</organism>
<dbReference type="Gene3D" id="3.40.50.12780">
    <property type="entry name" value="N-terminal domain of ligase-like"/>
    <property type="match status" value="1"/>
</dbReference>
<dbReference type="InterPro" id="IPR042099">
    <property type="entry name" value="ANL_N_sf"/>
</dbReference>
<dbReference type="GO" id="GO:0031956">
    <property type="term" value="F:medium-chain fatty acid-CoA ligase activity"/>
    <property type="evidence" value="ECO:0007669"/>
    <property type="project" value="TreeGrafter"/>
</dbReference>
<dbReference type="Pfam" id="PF00501">
    <property type="entry name" value="AMP-binding"/>
    <property type="match status" value="1"/>
</dbReference>
<name>A0A443JLB2_9RHOB</name>
<sequence>MKIFSPSTCQPCAVSTALVAVRTDPIRPDALACIDIAAGRRWSYRTLDADIQRAVGVLQDQGIRKGDRVAALAKNSVHQIILQQALMRIGAIFVPLNWRLSLPELSRLLVDCTPTLLYGDQPLPDLPQGCRGLAFADFVAAVEAAVPAPRPQPHSGHHTCIILYTSGTSGVPKGALLTSQFLLATAVNFNVMGEVDTGAVFLCDSPMFHVIGIVTQIWPPMLRGGTFIISPSFDPERTNDRLGDPALQVTHYFCVPQMADALRHAPNFAPDRWTRLKALFTGRAPNPPANIRWWLDHGVRMVDGYGMTETGTTLGMPLSHDLLREKAGAVGLCGPLTAVRLVDEQDEDVPDGEPGEILIFGLNVTPGYWNRPEERARAFTPEGWIRTGDVGRRDADGFISIVDRRKDMFISGGENVYPVEVESALREHPAVREVAVIGIPDPRWGEVGRAYVIAMPGHRPDPEELARHCQRLIARYKIPKEFCIVTDLPRTGSGKVMKHVLRREALHT</sequence>
<dbReference type="GO" id="GO:0006631">
    <property type="term" value="P:fatty acid metabolic process"/>
    <property type="evidence" value="ECO:0007669"/>
    <property type="project" value="TreeGrafter"/>
</dbReference>
<evidence type="ECO:0000256" key="2">
    <source>
        <dbReference type="ARBA" id="ARBA00022598"/>
    </source>
</evidence>
<evidence type="ECO:0000259" key="7">
    <source>
        <dbReference type="Pfam" id="PF13193"/>
    </source>
</evidence>
<dbReference type="SUPFAM" id="SSF56801">
    <property type="entry name" value="Acetyl-CoA synthetase-like"/>
    <property type="match status" value="1"/>
</dbReference>
<evidence type="ECO:0000256" key="5">
    <source>
        <dbReference type="ARBA" id="ARBA00067668"/>
    </source>
</evidence>
<evidence type="ECO:0000259" key="6">
    <source>
        <dbReference type="Pfam" id="PF00501"/>
    </source>
</evidence>
<dbReference type="EMBL" id="SAUZ01000009">
    <property type="protein sequence ID" value="RWR21447.1"/>
    <property type="molecule type" value="Genomic_DNA"/>
</dbReference>
<proteinExistence type="inferred from homology"/>
<feature type="domain" description="AMP-dependent synthetase/ligase" evidence="6">
    <location>
        <begin position="27"/>
        <end position="369"/>
    </location>
</feature>
<keyword evidence="2" id="KW-0436">Ligase</keyword>
<dbReference type="InterPro" id="IPR020845">
    <property type="entry name" value="AMP-binding_CS"/>
</dbReference>
<dbReference type="FunFam" id="3.30.300.30:FF:000008">
    <property type="entry name" value="2,3-dihydroxybenzoate-AMP ligase"/>
    <property type="match status" value="1"/>
</dbReference>
<reference evidence="8 9" key="2">
    <citation type="submission" date="2019-01" db="EMBL/GenBank/DDBJ databases">
        <authorList>
            <person name="Li Y."/>
        </authorList>
    </citation>
    <scope>NUCLEOTIDE SEQUENCE [LARGE SCALE GENOMIC DNA]</scope>
    <source>
        <strain evidence="8 9">SK2B-1</strain>
    </source>
</reference>
<dbReference type="PANTHER" id="PTHR43201:SF5">
    <property type="entry name" value="MEDIUM-CHAIN ACYL-COA LIGASE ACSF2, MITOCHONDRIAL"/>
    <property type="match status" value="1"/>
</dbReference>
<comment type="caution">
    <text evidence="8">The sequence shown here is derived from an EMBL/GenBank/DDBJ whole genome shotgun (WGS) entry which is preliminary data.</text>
</comment>
<dbReference type="InterPro" id="IPR045851">
    <property type="entry name" value="AMP-bd_C_sf"/>
</dbReference>
<evidence type="ECO:0000313" key="8">
    <source>
        <dbReference type="EMBL" id="RWR21447.1"/>
    </source>
</evidence>
<dbReference type="PANTHER" id="PTHR43201">
    <property type="entry name" value="ACYL-COA SYNTHETASE"/>
    <property type="match status" value="1"/>
</dbReference>
<dbReference type="InterPro" id="IPR000873">
    <property type="entry name" value="AMP-dep_synth/lig_dom"/>
</dbReference>
<dbReference type="Proteomes" id="UP000284476">
    <property type="component" value="Unassembled WGS sequence"/>
</dbReference>
<protein>
    <recommendedName>
        <fullName evidence="5">3-methylmercaptopropionyl-CoA ligase</fullName>
        <ecNumber evidence="4">6.2.1.44</ecNumber>
    </recommendedName>
</protein>
<accession>A0A443JLB2</accession>
<gene>
    <name evidence="8" type="ORF">D2T30_08890</name>
</gene>
<dbReference type="AlphaFoldDB" id="A0A443JLB2"/>
<dbReference type="PROSITE" id="PS00455">
    <property type="entry name" value="AMP_BINDING"/>
    <property type="match status" value="1"/>
</dbReference>
<dbReference type="EC" id="6.2.1.44" evidence="4"/>